<sequence length="106" mass="12095">MKKLFAVLLAASFLAAPVAASADQHKPGRHVTIEKTITKKKVVERNRWAKGHKLNRAERRHVVNSRDFRRYKLREPRRGEQWVKIDNNFLLVSAATGLILSIAAAR</sequence>
<dbReference type="Proteomes" id="UP000245252">
    <property type="component" value="Unassembled WGS sequence"/>
</dbReference>
<protein>
    <recommendedName>
        <fullName evidence="4">Transmembrane signal peptide protein</fullName>
    </recommendedName>
</protein>
<evidence type="ECO:0000313" key="2">
    <source>
        <dbReference type="EMBL" id="PWE56670.1"/>
    </source>
</evidence>
<dbReference type="AlphaFoldDB" id="A0A2U2DTN1"/>
<dbReference type="Gene3D" id="3.10.450.160">
    <property type="entry name" value="inner membrane protein cigr"/>
    <property type="match status" value="1"/>
</dbReference>
<feature type="signal peptide" evidence="1">
    <location>
        <begin position="1"/>
        <end position="22"/>
    </location>
</feature>
<dbReference type="InterPro" id="IPR024572">
    <property type="entry name" value="RcnB"/>
</dbReference>
<keyword evidence="3" id="KW-1185">Reference proteome</keyword>
<comment type="caution">
    <text evidence="2">The sequence shown here is derived from an EMBL/GenBank/DDBJ whole genome shotgun (WGS) entry which is preliminary data.</text>
</comment>
<reference evidence="2 3" key="1">
    <citation type="submission" date="2018-05" db="EMBL/GenBank/DDBJ databases">
        <title>The draft genome of strain NS-104.</title>
        <authorList>
            <person name="Hang P."/>
            <person name="Jiang J."/>
        </authorList>
    </citation>
    <scope>NUCLEOTIDE SEQUENCE [LARGE SCALE GENOMIC DNA]</scope>
    <source>
        <strain evidence="2 3">NS-104</strain>
    </source>
</reference>
<feature type="chain" id="PRO_5015477513" description="Transmembrane signal peptide protein" evidence="1">
    <location>
        <begin position="23"/>
        <end position="106"/>
    </location>
</feature>
<proteinExistence type="predicted"/>
<accession>A0A2U2DTN1</accession>
<dbReference type="Pfam" id="PF11776">
    <property type="entry name" value="RcnB"/>
    <property type="match status" value="1"/>
</dbReference>
<dbReference type="RefSeq" id="WP_109458046.1">
    <property type="nucleotide sequence ID" value="NZ_QFBC01000003.1"/>
</dbReference>
<evidence type="ECO:0000256" key="1">
    <source>
        <dbReference type="SAM" id="SignalP"/>
    </source>
</evidence>
<dbReference type="EMBL" id="QFBC01000003">
    <property type="protein sequence ID" value="PWE56670.1"/>
    <property type="molecule type" value="Genomic_DNA"/>
</dbReference>
<organism evidence="2 3">
    <name type="scientific">Metarhizobium album</name>
    <dbReference type="NCBI Taxonomy" id="2182425"/>
    <lineage>
        <taxon>Bacteria</taxon>
        <taxon>Pseudomonadati</taxon>
        <taxon>Pseudomonadota</taxon>
        <taxon>Alphaproteobacteria</taxon>
        <taxon>Hyphomicrobiales</taxon>
        <taxon>Rhizobiaceae</taxon>
        <taxon>Metarhizobium</taxon>
    </lineage>
</organism>
<keyword evidence="1" id="KW-0732">Signal</keyword>
<evidence type="ECO:0000313" key="3">
    <source>
        <dbReference type="Proteomes" id="UP000245252"/>
    </source>
</evidence>
<evidence type="ECO:0008006" key="4">
    <source>
        <dbReference type="Google" id="ProtNLM"/>
    </source>
</evidence>
<gene>
    <name evidence="2" type="ORF">DEM27_09885</name>
</gene>
<dbReference type="OrthoDB" id="9808839at2"/>
<name>A0A2U2DTN1_9HYPH</name>